<dbReference type="Proteomes" id="UP000829708">
    <property type="component" value="Chromosome"/>
</dbReference>
<evidence type="ECO:0000256" key="2">
    <source>
        <dbReference type="ARBA" id="ARBA00023125"/>
    </source>
</evidence>
<evidence type="ECO:0000313" key="5">
    <source>
        <dbReference type="EMBL" id="UOM50576.1"/>
    </source>
</evidence>
<dbReference type="InterPro" id="IPR008920">
    <property type="entry name" value="TF_FadR/GntR_C"/>
</dbReference>
<feature type="domain" description="HTH gntR-type" evidence="4">
    <location>
        <begin position="4"/>
        <end position="71"/>
    </location>
</feature>
<evidence type="ECO:0000259" key="4">
    <source>
        <dbReference type="PROSITE" id="PS50949"/>
    </source>
</evidence>
<dbReference type="Pfam" id="PF07729">
    <property type="entry name" value="FCD"/>
    <property type="match status" value="1"/>
</dbReference>
<keyword evidence="1" id="KW-0805">Transcription regulation</keyword>
<dbReference type="InterPro" id="IPR000524">
    <property type="entry name" value="Tscrpt_reg_HTH_GntR"/>
</dbReference>
<dbReference type="InterPro" id="IPR036388">
    <property type="entry name" value="WH-like_DNA-bd_sf"/>
</dbReference>
<dbReference type="EMBL" id="CP094929">
    <property type="protein sequence ID" value="UOM50576.1"/>
    <property type="molecule type" value="Genomic_DNA"/>
</dbReference>
<dbReference type="SUPFAM" id="SSF46785">
    <property type="entry name" value="Winged helix' DNA-binding domain"/>
    <property type="match status" value="1"/>
</dbReference>
<gene>
    <name evidence="5" type="ORF">MUG09_13515</name>
</gene>
<proteinExistence type="predicted"/>
<dbReference type="SUPFAM" id="SSF48008">
    <property type="entry name" value="GntR ligand-binding domain-like"/>
    <property type="match status" value="1"/>
</dbReference>
<evidence type="ECO:0000256" key="3">
    <source>
        <dbReference type="ARBA" id="ARBA00023163"/>
    </source>
</evidence>
<dbReference type="PANTHER" id="PTHR43537:SF24">
    <property type="entry name" value="GLUCONATE OPERON TRANSCRIPTIONAL REPRESSOR"/>
    <property type="match status" value="1"/>
</dbReference>
<keyword evidence="6" id="KW-1185">Reference proteome</keyword>
<dbReference type="SMART" id="SM00895">
    <property type="entry name" value="FCD"/>
    <property type="match status" value="1"/>
</dbReference>
<dbReference type="InterPro" id="IPR011711">
    <property type="entry name" value="GntR_C"/>
</dbReference>
<accession>A0ABY4D8V1</accession>
<dbReference type="Gene3D" id="1.10.10.10">
    <property type="entry name" value="Winged helix-like DNA-binding domain superfamily/Winged helix DNA-binding domain"/>
    <property type="match status" value="1"/>
</dbReference>
<dbReference type="PROSITE" id="PS50949">
    <property type="entry name" value="HTH_GNTR"/>
    <property type="match status" value="1"/>
</dbReference>
<dbReference type="SMART" id="SM00345">
    <property type="entry name" value="HTH_GNTR"/>
    <property type="match status" value="1"/>
</dbReference>
<dbReference type="RefSeq" id="WP_244771964.1">
    <property type="nucleotide sequence ID" value="NZ_CP094929.1"/>
</dbReference>
<protein>
    <submittedName>
        <fullName evidence="5">GntR family transcriptional regulator</fullName>
    </submittedName>
</protein>
<evidence type="ECO:0000256" key="1">
    <source>
        <dbReference type="ARBA" id="ARBA00023015"/>
    </source>
</evidence>
<keyword evidence="3" id="KW-0804">Transcription</keyword>
<dbReference type="Gene3D" id="1.20.120.530">
    <property type="entry name" value="GntR ligand-binding domain-like"/>
    <property type="match status" value="1"/>
</dbReference>
<name>A0ABY4D8V1_9SPIR</name>
<keyword evidence="2" id="KW-0238">DNA-binding</keyword>
<sequence>MEQNTLKESAYEYLKRRILTGELLPGQVIIERDIMDILTLGRTPVREALLLLQNENLVLMYPRKQTLVKPLAMQDILDLFSLRKMLEAQVLVQYLHQMDLLTLYEHDKKLQALVEQGKETAPLTFYSQDIAFHEYLISCSNNAKLISVCKPLFLEGLRIGMLGVKTSHSKGMDETYRQHHRILEAIVGENLSRIRQACVEHLNAAQISALETYRSFSL</sequence>
<dbReference type="Pfam" id="PF00392">
    <property type="entry name" value="GntR"/>
    <property type="match status" value="1"/>
</dbReference>
<organism evidence="5 6">
    <name type="scientific">Sphaerochaeta associata</name>
    <dbReference type="NCBI Taxonomy" id="1129264"/>
    <lineage>
        <taxon>Bacteria</taxon>
        <taxon>Pseudomonadati</taxon>
        <taxon>Spirochaetota</taxon>
        <taxon>Spirochaetia</taxon>
        <taxon>Spirochaetales</taxon>
        <taxon>Sphaerochaetaceae</taxon>
        <taxon>Sphaerochaeta</taxon>
    </lineage>
</organism>
<evidence type="ECO:0000313" key="6">
    <source>
        <dbReference type="Proteomes" id="UP000829708"/>
    </source>
</evidence>
<reference evidence="6" key="1">
    <citation type="journal article" date="2024" name="J Bioinform Genom">
        <title>Complete genome sequence of the type strain bacterium Sphaerochaeta associata GLS2t (VKM B-2742)t.</title>
        <authorList>
            <person name="Troshina O.Y."/>
            <person name="Tepeeva A.N."/>
            <person name="Arzamasceva V.O."/>
            <person name="Whitman W.B."/>
            <person name="Varghese N."/>
            <person name="Shapiro N."/>
            <person name="Woyke T."/>
            <person name="Kripides N.C."/>
            <person name="Vasilenko O.V."/>
        </authorList>
    </citation>
    <scope>NUCLEOTIDE SEQUENCE [LARGE SCALE GENOMIC DNA]</scope>
    <source>
        <strain evidence="6">GLS2T</strain>
    </source>
</reference>
<dbReference type="PANTHER" id="PTHR43537">
    <property type="entry name" value="TRANSCRIPTIONAL REGULATOR, GNTR FAMILY"/>
    <property type="match status" value="1"/>
</dbReference>
<dbReference type="InterPro" id="IPR036390">
    <property type="entry name" value="WH_DNA-bd_sf"/>
</dbReference>